<dbReference type="Proteomes" id="UP000431401">
    <property type="component" value="Unassembled WGS sequence"/>
</dbReference>
<dbReference type="RefSeq" id="WP_227837335.1">
    <property type="nucleotide sequence ID" value="NZ_WEGI01000003.1"/>
</dbReference>
<dbReference type="EMBL" id="WEGI01000003">
    <property type="protein sequence ID" value="MQY25869.1"/>
    <property type="molecule type" value="Genomic_DNA"/>
</dbReference>
<sequence>MAQHRSRPIAARGWCAAAVLAAFAAAGCGTSTTPGVPATGTTAPVTETPAVSADSAKGLCDLIGPQVDTWRGDGPTLGKTKFNATVHDWALRNNGVNIAVMRNRAVIDEVTTNTCPDVRQATMAALQISDLASGLAGF</sequence>
<accession>A0A7K0DJI1</accession>
<evidence type="ECO:0008006" key="4">
    <source>
        <dbReference type="Google" id="ProtNLM"/>
    </source>
</evidence>
<name>A0A7K0DJI1_9NOCA</name>
<proteinExistence type="predicted"/>
<organism evidence="2 3">
    <name type="scientific">Nocardia aurantia</name>
    <dbReference type="NCBI Taxonomy" id="2585199"/>
    <lineage>
        <taxon>Bacteria</taxon>
        <taxon>Bacillati</taxon>
        <taxon>Actinomycetota</taxon>
        <taxon>Actinomycetes</taxon>
        <taxon>Mycobacteriales</taxon>
        <taxon>Nocardiaceae</taxon>
        <taxon>Nocardia</taxon>
    </lineage>
</organism>
<evidence type="ECO:0000256" key="1">
    <source>
        <dbReference type="SAM" id="SignalP"/>
    </source>
</evidence>
<keyword evidence="1" id="KW-0732">Signal</keyword>
<evidence type="ECO:0000313" key="2">
    <source>
        <dbReference type="EMBL" id="MQY25869.1"/>
    </source>
</evidence>
<gene>
    <name evidence="2" type="ORF">NRB56_14280</name>
</gene>
<feature type="chain" id="PRO_5038997611" description="Lipoprotein" evidence="1">
    <location>
        <begin position="25"/>
        <end position="138"/>
    </location>
</feature>
<protein>
    <recommendedName>
        <fullName evidence="4">Lipoprotein</fullName>
    </recommendedName>
</protein>
<evidence type="ECO:0000313" key="3">
    <source>
        <dbReference type="Proteomes" id="UP000431401"/>
    </source>
</evidence>
<reference evidence="2 3" key="1">
    <citation type="submission" date="2019-10" db="EMBL/GenBank/DDBJ databases">
        <title>Nocardia macrotermitis sp. nov. and Nocardia aurantia sp. nov., isolated from the gut of fungus growing-termite Macrotermes natalensis.</title>
        <authorList>
            <person name="Benndorf R."/>
            <person name="Schwitalla J."/>
            <person name="Martin K."/>
            <person name="De Beer W."/>
            <person name="Kaster A.-K."/>
            <person name="Vollmers J."/>
            <person name="Poulsen M."/>
            <person name="Beemelmanns C."/>
        </authorList>
    </citation>
    <scope>NUCLEOTIDE SEQUENCE [LARGE SCALE GENOMIC DNA]</scope>
    <source>
        <strain evidence="2 3">RB56</strain>
    </source>
</reference>
<dbReference type="AlphaFoldDB" id="A0A7K0DJI1"/>
<dbReference type="PROSITE" id="PS51257">
    <property type="entry name" value="PROKAR_LIPOPROTEIN"/>
    <property type="match status" value="1"/>
</dbReference>
<keyword evidence="3" id="KW-1185">Reference proteome</keyword>
<comment type="caution">
    <text evidence="2">The sequence shown here is derived from an EMBL/GenBank/DDBJ whole genome shotgun (WGS) entry which is preliminary data.</text>
</comment>
<feature type="signal peptide" evidence="1">
    <location>
        <begin position="1"/>
        <end position="24"/>
    </location>
</feature>